<dbReference type="InterPro" id="IPR011799">
    <property type="entry name" value="ChlG"/>
</dbReference>
<keyword evidence="7" id="KW-0732">Signal</keyword>
<evidence type="ECO:0000256" key="2">
    <source>
        <dbReference type="ARBA" id="ARBA00022692"/>
    </source>
</evidence>
<dbReference type="InterPro" id="IPR044878">
    <property type="entry name" value="UbiA_sf"/>
</dbReference>
<dbReference type="CDD" id="cd13958">
    <property type="entry name" value="PT_UbiA_chlorophyll"/>
    <property type="match status" value="1"/>
</dbReference>
<feature type="transmembrane region" description="Helical" evidence="6">
    <location>
        <begin position="234"/>
        <end position="253"/>
    </location>
</feature>
<name>A0A8J2SQA3_9STRA</name>
<evidence type="ECO:0000256" key="7">
    <source>
        <dbReference type="SAM" id="SignalP"/>
    </source>
</evidence>
<dbReference type="InterPro" id="IPR006372">
    <property type="entry name" value="Chl_synth"/>
</dbReference>
<dbReference type="Proteomes" id="UP000789595">
    <property type="component" value="Unassembled WGS sequence"/>
</dbReference>
<dbReference type="InterPro" id="IPR000537">
    <property type="entry name" value="UbiA_prenyltransferase"/>
</dbReference>
<feature type="transmembrane region" description="Helical" evidence="6">
    <location>
        <begin position="175"/>
        <end position="193"/>
    </location>
</feature>
<evidence type="ECO:0000313" key="9">
    <source>
        <dbReference type="Proteomes" id="UP000789595"/>
    </source>
</evidence>
<evidence type="ECO:0000256" key="6">
    <source>
        <dbReference type="SAM" id="Phobius"/>
    </source>
</evidence>
<dbReference type="Gene3D" id="1.10.357.140">
    <property type="entry name" value="UbiA prenyltransferase"/>
    <property type="match status" value="1"/>
</dbReference>
<keyword evidence="4 6" id="KW-0472">Membrane</keyword>
<keyword evidence="3 6" id="KW-1133">Transmembrane helix</keyword>
<evidence type="ECO:0000256" key="3">
    <source>
        <dbReference type="ARBA" id="ARBA00022989"/>
    </source>
</evidence>
<protein>
    <recommendedName>
        <fullName evidence="10">Chlorophyll synthase</fullName>
    </recommendedName>
</protein>
<reference evidence="8" key="1">
    <citation type="submission" date="2021-11" db="EMBL/GenBank/DDBJ databases">
        <authorList>
            <consortium name="Genoscope - CEA"/>
            <person name="William W."/>
        </authorList>
    </citation>
    <scope>NUCLEOTIDE SEQUENCE</scope>
</reference>
<accession>A0A8J2SQA3</accession>
<organism evidence="8 9">
    <name type="scientific">Pelagomonas calceolata</name>
    <dbReference type="NCBI Taxonomy" id="35677"/>
    <lineage>
        <taxon>Eukaryota</taxon>
        <taxon>Sar</taxon>
        <taxon>Stramenopiles</taxon>
        <taxon>Ochrophyta</taxon>
        <taxon>Pelagophyceae</taxon>
        <taxon>Pelagomonadales</taxon>
        <taxon>Pelagomonadaceae</taxon>
        <taxon>Pelagomonas</taxon>
    </lineage>
</organism>
<comment type="subcellular location">
    <subcellularLocation>
        <location evidence="1">Membrane</location>
        <topology evidence="1">Multi-pass membrane protein</topology>
    </subcellularLocation>
</comment>
<dbReference type="GO" id="GO:0015995">
    <property type="term" value="P:chlorophyll biosynthetic process"/>
    <property type="evidence" value="ECO:0007669"/>
    <property type="project" value="UniProtKB-KW"/>
</dbReference>
<evidence type="ECO:0000256" key="5">
    <source>
        <dbReference type="ARBA" id="ARBA00023171"/>
    </source>
</evidence>
<feature type="transmembrane region" description="Helical" evidence="6">
    <location>
        <begin position="265"/>
        <end position="286"/>
    </location>
</feature>
<dbReference type="NCBIfam" id="TIGR02056">
    <property type="entry name" value="ChlG"/>
    <property type="match status" value="1"/>
</dbReference>
<dbReference type="AlphaFoldDB" id="A0A8J2SQA3"/>
<dbReference type="PANTHER" id="PTHR42723">
    <property type="entry name" value="CHLOROPHYLL SYNTHASE"/>
    <property type="match status" value="1"/>
</dbReference>
<keyword evidence="2 6" id="KW-0812">Transmembrane</keyword>
<dbReference type="GO" id="GO:0016020">
    <property type="term" value="C:membrane"/>
    <property type="evidence" value="ECO:0007669"/>
    <property type="project" value="UniProtKB-SubCell"/>
</dbReference>
<evidence type="ECO:0000256" key="4">
    <source>
        <dbReference type="ARBA" id="ARBA00023136"/>
    </source>
</evidence>
<feature type="chain" id="PRO_5035184144" description="Chlorophyll synthase" evidence="7">
    <location>
        <begin position="24"/>
        <end position="396"/>
    </location>
</feature>
<comment type="caution">
    <text evidence="8">The sequence shown here is derived from an EMBL/GenBank/DDBJ whole genome shotgun (WGS) entry which is preliminary data.</text>
</comment>
<dbReference type="NCBIfam" id="NF005742">
    <property type="entry name" value="PRK07566.1"/>
    <property type="match status" value="1"/>
</dbReference>
<dbReference type="NCBIfam" id="TIGR01476">
    <property type="entry name" value="chlor_syn_BchG"/>
    <property type="match status" value="1"/>
</dbReference>
<dbReference type="Pfam" id="PF01040">
    <property type="entry name" value="UbiA"/>
    <property type="match status" value="1"/>
</dbReference>
<evidence type="ECO:0000256" key="1">
    <source>
        <dbReference type="ARBA" id="ARBA00004141"/>
    </source>
</evidence>
<keyword evidence="5" id="KW-0149">Chlorophyll biosynthesis</keyword>
<dbReference type="PANTHER" id="PTHR42723:SF1">
    <property type="entry name" value="CHLOROPHYLL SYNTHASE, CHLOROPLASTIC"/>
    <property type="match status" value="1"/>
</dbReference>
<dbReference type="Gene3D" id="1.20.120.1780">
    <property type="entry name" value="UbiA prenyltransferase"/>
    <property type="match status" value="1"/>
</dbReference>
<dbReference type="InterPro" id="IPR050475">
    <property type="entry name" value="Prenyltransferase_related"/>
</dbReference>
<feature type="transmembrane region" description="Helical" evidence="6">
    <location>
        <begin position="327"/>
        <end position="348"/>
    </location>
</feature>
<dbReference type="GO" id="GO:0046408">
    <property type="term" value="F:chlorophyll synthetase activity"/>
    <property type="evidence" value="ECO:0007669"/>
    <property type="project" value="InterPro"/>
</dbReference>
<feature type="signal peptide" evidence="7">
    <location>
        <begin position="1"/>
        <end position="23"/>
    </location>
</feature>
<gene>
    <name evidence="8" type="ORF">PECAL_3P22850</name>
</gene>
<sequence>MQLRLICALATAAALAPPAPRLAKQPKRLKTRRILADDVILYAGDDELEGDAKVGSAGFRQLVGFRGAADTEDEPLWKIRIQLTKPGTWVPLIWGVACGAAASGNYRWPFISGTFAEGAEDFAKAATCMVLSGPFLTGFCQTINDWYDKDLDAINEPYRPIPSGRITEEEVFQQVYFLLFGGLALAFGCDVWAGHNIIANPLNSVGLLACFGALVSYLYSAPPYKLKAEGWRGSFALGASYIALPWWCGQAMFGHVGEGAAGGELTPPVVVLTVLYSLAGLGIAIVNDFKSIEGDRELGLKSLPVAFGIDGAKYICAGLIDVTQIAVAAYLFAIGLQTYALVLGLLIAPQIWAQTQYLLKDPVKYDVKYQGTAQPFLVFGILTTALAVSQHPAALA</sequence>
<proteinExistence type="predicted"/>
<evidence type="ECO:0000313" key="8">
    <source>
        <dbReference type="EMBL" id="CAH0372301.1"/>
    </source>
</evidence>
<feature type="transmembrane region" description="Helical" evidence="6">
    <location>
        <begin position="205"/>
        <end position="222"/>
    </location>
</feature>
<dbReference type="OrthoDB" id="434972at2759"/>
<dbReference type="EMBL" id="CAKKNE010000003">
    <property type="protein sequence ID" value="CAH0372301.1"/>
    <property type="molecule type" value="Genomic_DNA"/>
</dbReference>
<evidence type="ECO:0008006" key="10">
    <source>
        <dbReference type="Google" id="ProtNLM"/>
    </source>
</evidence>
<keyword evidence="9" id="KW-1185">Reference proteome</keyword>